<keyword evidence="7 8" id="KW-0472">Membrane</keyword>
<dbReference type="PANTHER" id="PTHR21716">
    <property type="entry name" value="TRANSMEMBRANE PROTEIN"/>
    <property type="match status" value="1"/>
</dbReference>
<evidence type="ECO:0000256" key="1">
    <source>
        <dbReference type="ARBA" id="ARBA00004651"/>
    </source>
</evidence>
<feature type="transmembrane region" description="Helical" evidence="8">
    <location>
        <begin position="15"/>
        <end position="41"/>
    </location>
</feature>
<feature type="transmembrane region" description="Helical" evidence="8">
    <location>
        <begin position="145"/>
        <end position="171"/>
    </location>
</feature>
<name>A0A1G2T1B2_9BACT</name>
<accession>A0A1G2T1B2</accession>
<evidence type="ECO:0000256" key="2">
    <source>
        <dbReference type="ARBA" id="ARBA00009773"/>
    </source>
</evidence>
<dbReference type="Pfam" id="PF01594">
    <property type="entry name" value="AI-2E_transport"/>
    <property type="match status" value="1"/>
</dbReference>
<feature type="transmembrane region" description="Helical" evidence="8">
    <location>
        <begin position="317"/>
        <end position="335"/>
    </location>
</feature>
<evidence type="ECO:0000313" key="10">
    <source>
        <dbReference type="Proteomes" id="UP000178107"/>
    </source>
</evidence>
<protein>
    <recommendedName>
        <fullName evidence="11">AI-2E family transporter</fullName>
    </recommendedName>
</protein>
<proteinExistence type="inferred from homology"/>
<sequence length="351" mass="38424">MEKLSITTESWARGVMVIVLAYALFQVSDFILVVVASIIIASAIEPFTQWAKRRRVPRLPTVIFVYVIGALFLAGFFYFLLLPLIGEVSSFIRTLTIYSNSIVNDSVLSGMFETQDIFGRIDTRGLLSDLNSYLNNFSSFLSQGIFSTASFIFGGVMSFILMIVLSFYLAVQDDGIAKLLRIIVPLKHENYAIGLWRRSQVKIGYWMQGQLLLAVLIMVLVYAGLLIIGVPHALLLAFLAGVLELIPLFGPVLAAIPALFIAYTAGGMTMAIVVAILYLLIQQLENHVVYPLVVKKLVGVPAIVSILALVIGGELAGFLGLLIAVPVAAVVMEFVNDMEERKIAKLSQTGQ</sequence>
<comment type="similarity">
    <text evidence="2">Belongs to the autoinducer-2 exporter (AI-2E) (TC 2.A.86) family.</text>
</comment>
<organism evidence="9 10">
    <name type="scientific">Candidatus Zambryskibacteria bacterium RIFCSPHIGHO2_01_FULL_46_25</name>
    <dbReference type="NCBI Taxonomy" id="1802738"/>
    <lineage>
        <taxon>Bacteria</taxon>
        <taxon>Candidatus Zambryskiibacteriota</taxon>
    </lineage>
</organism>
<keyword evidence="4" id="KW-1003">Cell membrane</keyword>
<comment type="caution">
    <text evidence="9">The sequence shown here is derived from an EMBL/GenBank/DDBJ whole genome shotgun (WGS) entry which is preliminary data.</text>
</comment>
<keyword evidence="3" id="KW-0813">Transport</keyword>
<evidence type="ECO:0000256" key="8">
    <source>
        <dbReference type="SAM" id="Phobius"/>
    </source>
</evidence>
<dbReference type="GO" id="GO:0055085">
    <property type="term" value="P:transmembrane transport"/>
    <property type="evidence" value="ECO:0007669"/>
    <property type="project" value="TreeGrafter"/>
</dbReference>
<reference evidence="9 10" key="1">
    <citation type="journal article" date="2016" name="Nat. Commun.">
        <title>Thousands of microbial genomes shed light on interconnected biogeochemical processes in an aquifer system.</title>
        <authorList>
            <person name="Anantharaman K."/>
            <person name="Brown C.T."/>
            <person name="Hug L.A."/>
            <person name="Sharon I."/>
            <person name="Castelle C.J."/>
            <person name="Probst A.J."/>
            <person name="Thomas B.C."/>
            <person name="Singh A."/>
            <person name="Wilkins M.J."/>
            <person name="Karaoz U."/>
            <person name="Brodie E.L."/>
            <person name="Williams K.H."/>
            <person name="Hubbard S.S."/>
            <person name="Banfield J.F."/>
        </authorList>
    </citation>
    <scope>NUCLEOTIDE SEQUENCE [LARGE SCALE GENOMIC DNA]</scope>
</reference>
<feature type="transmembrane region" description="Helical" evidence="8">
    <location>
        <begin position="62"/>
        <end position="85"/>
    </location>
</feature>
<feature type="transmembrane region" description="Helical" evidence="8">
    <location>
        <begin position="293"/>
        <end position="311"/>
    </location>
</feature>
<evidence type="ECO:0000256" key="4">
    <source>
        <dbReference type="ARBA" id="ARBA00022475"/>
    </source>
</evidence>
<evidence type="ECO:0000256" key="6">
    <source>
        <dbReference type="ARBA" id="ARBA00022989"/>
    </source>
</evidence>
<comment type="subcellular location">
    <subcellularLocation>
        <location evidence="1">Cell membrane</location>
        <topology evidence="1">Multi-pass membrane protein</topology>
    </subcellularLocation>
</comment>
<dbReference type="EMBL" id="MHVH01000001">
    <property type="protein sequence ID" value="OHA90808.1"/>
    <property type="molecule type" value="Genomic_DNA"/>
</dbReference>
<evidence type="ECO:0000313" key="9">
    <source>
        <dbReference type="EMBL" id="OHA90808.1"/>
    </source>
</evidence>
<dbReference type="PANTHER" id="PTHR21716:SF53">
    <property type="entry name" value="PERMEASE PERM-RELATED"/>
    <property type="match status" value="1"/>
</dbReference>
<dbReference type="GO" id="GO:0005886">
    <property type="term" value="C:plasma membrane"/>
    <property type="evidence" value="ECO:0007669"/>
    <property type="project" value="UniProtKB-SubCell"/>
</dbReference>
<gene>
    <name evidence="9" type="ORF">A2838_03345</name>
</gene>
<feature type="transmembrane region" description="Helical" evidence="8">
    <location>
        <begin position="252"/>
        <end position="281"/>
    </location>
</feature>
<evidence type="ECO:0008006" key="11">
    <source>
        <dbReference type="Google" id="ProtNLM"/>
    </source>
</evidence>
<keyword evidence="5 8" id="KW-0812">Transmembrane</keyword>
<evidence type="ECO:0000256" key="5">
    <source>
        <dbReference type="ARBA" id="ARBA00022692"/>
    </source>
</evidence>
<dbReference type="AlphaFoldDB" id="A0A1G2T1B2"/>
<evidence type="ECO:0000256" key="3">
    <source>
        <dbReference type="ARBA" id="ARBA00022448"/>
    </source>
</evidence>
<keyword evidence="6 8" id="KW-1133">Transmembrane helix</keyword>
<evidence type="ECO:0000256" key="7">
    <source>
        <dbReference type="ARBA" id="ARBA00023136"/>
    </source>
</evidence>
<dbReference type="InterPro" id="IPR002549">
    <property type="entry name" value="AI-2E-like"/>
</dbReference>
<dbReference type="Proteomes" id="UP000178107">
    <property type="component" value="Unassembled WGS sequence"/>
</dbReference>
<feature type="transmembrane region" description="Helical" evidence="8">
    <location>
        <begin position="211"/>
        <end position="240"/>
    </location>
</feature>